<proteinExistence type="predicted"/>
<evidence type="ECO:0008006" key="3">
    <source>
        <dbReference type="Google" id="ProtNLM"/>
    </source>
</evidence>
<dbReference type="KEGG" id="sapo:SAPIO_CDS10536"/>
<dbReference type="OrthoDB" id="6329284at2759"/>
<dbReference type="GeneID" id="27719742"/>
<evidence type="ECO:0000313" key="1">
    <source>
        <dbReference type="EMBL" id="KEZ39137.1"/>
    </source>
</evidence>
<evidence type="ECO:0000313" key="2">
    <source>
        <dbReference type="Proteomes" id="UP000028545"/>
    </source>
</evidence>
<dbReference type="AlphaFoldDB" id="A0A084FVM5"/>
<dbReference type="HOGENOM" id="CLU_1796927_0_0_1"/>
<dbReference type="Proteomes" id="UP000028545">
    <property type="component" value="Unassembled WGS sequence"/>
</dbReference>
<dbReference type="Gene3D" id="3.40.50.150">
    <property type="entry name" value="Vaccinia Virus protein VP39"/>
    <property type="match status" value="1"/>
</dbReference>
<name>A0A084FVM5_PSEDA</name>
<protein>
    <recommendedName>
        <fullName evidence="3">Methyltransferase</fullName>
    </recommendedName>
</protein>
<dbReference type="EMBL" id="JOWA01000165">
    <property type="protein sequence ID" value="KEZ39137.1"/>
    <property type="molecule type" value="Genomic_DNA"/>
</dbReference>
<keyword evidence="2" id="KW-1185">Reference proteome</keyword>
<organism evidence="1 2">
    <name type="scientific">Pseudallescheria apiosperma</name>
    <name type="common">Scedosporium apiospermum</name>
    <dbReference type="NCBI Taxonomy" id="563466"/>
    <lineage>
        <taxon>Eukaryota</taxon>
        <taxon>Fungi</taxon>
        <taxon>Dikarya</taxon>
        <taxon>Ascomycota</taxon>
        <taxon>Pezizomycotina</taxon>
        <taxon>Sordariomycetes</taxon>
        <taxon>Hypocreomycetidae</taxon>
        <taxon>Microascales</taxon>
        <taxon>Microascaceae</taxon>
        <taxon>Scedosporium</taxon>
    </lineage>
</organism>
<dbReference type="VEuPathDB" id="FungiDB:SAPIO_CDS10536"/>
<dbReference type="RefSeq" id="XP_016638936.1">
    <property type="nucleotide sequence ID" value="XM_016784111.1"/>
</dbReference>
<accession>A0A084FVM5</accession>
<sequence length="167" mass="19071">MAIMDIETLDALADALPRLLKKDGMYIFPAGHHCLTLPTRLSVLAKFQILKLDYLESLELESLKSISTSRRGEVSLWLTSQNGMYVDPGKEREQHAAQLADRRLTWEKLYFHRPLHELFGVFFKAGLVMDALEEPTFSAEQAATGDRQRTDRTQIPVLLAFRLRLAK</sequence>
<gene>
    <name evidence="1" type="ORF">SAPIO_CDS10536</name>
</gene>
<dbReference type="InterPro" id="IPR029063">
    <property type="entry name" value="SAM-dependent_MTases_sf"/>
</dbReference>
<reference evidence="1 2" key="1">
    <citation type="journal article" date="2014" name="Genome Announc.">
        <title>Draft genome sequence of the pathogenic fungus Scedosporium apiospermum.</title>
        <authorList>
            <person name="Vandeputte P."/>
            <person name="Ghamrawi S."/>
            <person name="Rechenmann M."/>
            <person name="Iltis A."/>
            <person name="Giraud S."/>
            <person name="Fleury M."/>
            <person name="Thornton C."/>
            <person name="Delhaes L."/>
            <person name="Meyer W."/>
            <person name="Papon N."/>
            <person name="Bouchara J.P."/>
        </authorList>
    </citation>
    <scope>NUCLEOTIDE SEQUENCE [LARGE SCALE GENOMIC DNA]</scope>
    <source>
        <strain evidence="1 2">IHEM 14462</strain>
    </source>
</reference>
<comment type="caution">
    <text evidence="1">The sequence shown here is derived from an EMBL/GenBank/DDBJ whole genome shotgun (WGS) entry which is preliminary data.</text>
</comment>